<reference evidence="6" key="1">
    <citation type="journal article" date="2004" name="J. Bacteriol.">
        <title>An evolutionary hot spot: the pNGR234b replicon of Rhizobium sp. strain NGR234.</title>
        <authorList>
            <person name="Streit W.R."/>
            <person name="Schmitz R.A."/>
            <person name="Perret X."/>
            <person name="Staehelin C."/>
            <person name="Deakin W.J."/>
            <person name="Raasch C."/>
            <person name="Liesegang H."/>
            <person name="Broughton W.J."/>
        </authorList>
    </citation>
    <scope>NUCLEOTIDE SEQUENCE [LARGE SCALE GENOMIC DNA]</scope>
    <source>
        <strain evidence="6">NBRC 101917 / NGR234</strain>
    </source>
</reference>
<dbReference type="GO" id="GO:0000976">
    <property type="term" value="F:transcription cis-regulatory region binding"/>
    <property type="evidence" value="ECO:0007669"/>
    <property type="project" value="TreeGrafter"/>
</dbReference>
<dbReference type="EMBL" id="CP000874">
    <property type="protein sequence ID" value="ACP21903.1"/>
    <property type="molecule type" value="Genomic_DNA"/>
</dbReference>
<proteinExistence type="predicted"/>
<evidence type="ECO:0000313" key="5">
    <source>
        <dbReference type="EMBL" id="ACP21903.1"/>
    </source>
</evidence>
<keyword evidence="3" id="KW-0804">Transcription</keyword>
<dbReference type="PANTHER" id="PTHR30146">
    <property type="entry name" value="LACI-RELATED TRANSCRIPTIONAL REPRESSOR"/>
    <property type="match status" value="1"/>
</dbReference>
<keyword evidence="6" id="KW-1185">Reference proteome</keyword>
<dbReference type="AlphaFoldDB" id="C3KP95"/>
<dbReference type="Proteomes" id="UP000001054">
    <property type="component" value="Plasmid pNGR234b"/>
</dbReference>
<dbReference type="InterPro" id="IPR028082">
    <property type="entry name" value="Peripla_BP_I"/>
</dbReference>
<evidence type="ECO:0000313" key="6">
    <source>
        <dbReference type="Proteomes" id="UP000001054"/>
    </source>
</evidence>
<dbReference type="Gene3D" id="1.10.260.40">
    <property type="entry name" value="lambda repressor-like DNA-binding domains"/>
    <property type="match status" value="1"/>
</dbReference>
<keyword evidence="1" id="KW-0805">Transcription regulation</keyword>
<dbReference type="GO" id="GO:0003700">
    <property type="term" value="F:DNA-binding transcription factor activity"/>
    <property type="evidence" value="ECO:0007669"/>
    <property type="project" value="TreeGrafter"/>
</dbReference>
<keyword evidence="5" id="KW-0614">Plasmid</keyword>
<dbReference type="InterPro" id="IPR046335">
    <property type="entry name" value="LacI/GalR-like_sensor"/>
</dbReference>
<evidence type="ECO:0000256" key="1">
    <source>
        <dbReference type="ARBA" id="ARBA00023015"/>
    </source>
</evidence>
<dbReference type="PROSITE" id="PS50932">
    <property type="entry name" value="HTH_LACI_2"/>
    <property type="match status" value="1"/>
</dbReference>
<dbReference type="Gene3D" id="3.40.50.2300">
    <property type="match status" value="2"/>
</dbReference>
<dbReference type="InterPro" id="IPR010982">
    <property type="entry name" value="Lambda_DNA-bd_dom_sf"/>
</dbReference>
<accession>C3KP95</accession>
<name>C3KP95_SINFN</name>
<dbReference type="Pfam" id="PF00356">
    <property type="entry name" value="LacI"/>
    <property type="match status" value="1"/>
</dbReference>
<keyword evidence="2" id="KW-0238">DNA-binding</keyword>
<dbReference type="SUPFAM" id="SSF47413">
    <property type="entry name" value="lambda repressor-like DNA-binding domains"/>
    <property type="match status" value="1"/>
</dbReference>
<evidence type="ECO:0000256" key="3">
    <source>
        <dbReference type="ARBA" id="ARBA00023163"/>
    </source>
</evidence>
<dbReference type="HOGENOM" id="CLU_037628_6_1_5"/>
<dbReference type="PANTHER" id="PTHR30146:SF109">
    <property type="entry name" value="HTH-TYPE TRANSCRIPTIONAL REGULATOR GALS"/>
    <property type="match status" value="1"/>
</dbReference>
<sequence length="357" mass="38861">MDVSLSMARIWCYEVIASFHRLSEKLSMELRMKPTAKQVAHAAGVSVAAVSRAFSPGAPIEAGKKKRILAAAEEIGYVSPARRTANVIAAGTITLVSGDLLNPFYPTVVDTLAHSLQESGRQLIVYALPAHANVDLATDQVLASRPSAIIVTSAQLTSRMTRACRQHQIKVVLLNRVQRDIRINAVACDNYQGGRDAGRILLDRGRRKIGFIGGIANTSTHAERLRGFRDVLAEAGLSIHAQTSGEFDYQRGYRAGETLMSANDPPDAIFCCNDIMALALIDVARQRGIRVPEDVAVVGFDDIPMASWNAYRLTTIRQPVERMVQEALSLIVDPAIKPGDDGITRMFSGLLIRRDSA</sequence>
<organism evidence="5 6">
    <name type="scientific">Sinorhizobium fredii (strain NBRC 101917 / NGR234)</name>
    <dbReference type="NCBI Taxonomy" id="394"/>
    <lineage>
        <taxon>Bacteria</taxon>
        <taxon>Pseudomonadati</taxon>
        <taxon>Pseudomonadota</taxon>
        <taxon>Alphaproteobacteria</taxon>
        <taxon>Hyphomicrobiales</taxon>
        <taxon>Rhizobiaceae</taxon>
        <taxon>Sinorhizobium/Ensifer group</taxon>
        <taxon>Sinorhizobium</taxon>
    </lineage>
</organism>
<dbReference type="CDD" id="cd01392">
    <property type="entry name" value="HTH_LacI"/>
    <property type="match status" value="1"/>
</dbReference>
<dbReference type="RefSeq" id="WP_012706502.1">
    <property type="nucleotide sequence ID" value="NC_012586.1"/>
</dbReference>
<dbReference type="OrthoDB" id="8433438at2"/>
<feature type="domain" description="HTH lacI-type" evidence="4">
    <location>
        <begin position="34"/>
        <end position="94"/>
    </location>
</feature>
<gene>
    <name evidence="5" type="ordered locus">NGR_b04400</name>
</gene>
<dbReference type="SMART" id="SM00354">
    <property type="entry name" value="HTH_LACI"/>
    <property type="match status" value="1"/>
</dbReference>
<protein>
    <submittedName>
        <fullName evidence="5">Transcriptional regulator PurR</fullName>
    </submittedName>
</protein>
<dbReference type="CDD" id="cd06278">
    <property type="entry name" value="PBP1_LacI-like"/>
    <property type="match status" value="1"/>
</dbReference>
<evidence type="ECO:0000256" key="2">
    <source>
        <dbReference type="ARBA" id="ARBA00023125"/>
    </source>
</evidence>
<reference evidence="5 6" key="2">
    <citation type="journal article" date="2009" name="Appl. Environ. Microbiol.">
        <title>Rhizobium sp. strain NGR234 possesses a remarkable number of secretion systems.</title>
        <authorList>
            <person name="Schmeisser C."/>
            <person name="Liesegang H."/>
            <person name="Krysciak D."/>
            <person name="Bakkou N."/>
            <person name="Le Quere A."/>
            <person name="Wollherr A."/>
            <person name="Heinemeyer I."/>
            <person name="Morgenstern B."/>
            <person name="Pommerening-Roeser A."/>
            <person name="Flores M."/>
            <person name="Palacios R."/>
            <person name="Brenner S."/>
            <person name="Gottschalk G."/>
            <person name="Schmitz R.A."/>
            <person name="Broughton W.J."/>
            <person name="Perret X."/>
            <person name="Strittmatter A.W."/>
            <person name="Streit W.R."/>
        </authorList>
    </citation>
    <scope>NUCLEOTIDE SEQUENCE [LARGE SCALE GENOMIC DNA]</scope>
    <source>
        <strain evidence="6">NBRC 101917 / NGR234</strain>
    </source>
</reference>
<dbReference type="KEGG" id="rhi:NGR_b04400"/>
<evidence type="ECO:0000259" key="4">
    <source>
        <dbReference type="PROSITE" id="PS50932"/>
    </source>
</evidence>
<dbReference type="SUPFAM" id="SSF53822">
    <property type="entry name" value="Periplasmic binding protein-like I"/>
    <property type="match status" value="1"/>
</dbReference>
<dbReference type="InterPro" id="IPR000843">
    <property type="entry name" value="HTH_LacI"/>
</dbReference>
<geneLocation type="plasmid" evidence="6">
    <name>sym pNGR234b</name>
</geneLocation>
<dbReference type="Pfam" id="PF13377">
    <property type="entry name" value="Peripla_BP_3"/>
    <property type="match status" value="1"/>
</dbReference>
<dbReference type="PATRIC" id="fig|394.7.peg.887"/>